<feature type="chain" id="PRO_5039596433" evidence="2">
    <location>
        <begin position="26"/>
        <end position="266"/>
    </location>
</feature>
<dbReference type="PROSITE" id="PS51257">
    <property type="entry name" value="PROKAR_LIPOPROTEIN"/>
    <property type="match status" value="1"/>
</dbReference>
<sequence length="266" mass="27208">MRPTPVVRRGLSALTAALLAVGVTACGGDAAPATPPPSPSAPTEALPDPGAARADLAARAALAQDHRYAALYRYTAPGQAPRDIVVTVATDGSWRVDIPGGALGGTADVSIVQTAAGLYQCSLPSPTQPVVSSCVRLGDPGDRIPRPYDPKVQRVFRQWLSVFTDRRAALSVTPASPLTGARGRCFAVDTISASLNATFDVGIYCYADDGLLTAARLGFGQIVLTGAPAAPPPRVQLPGPVRAGDPLGMAAPPPPPSIPPSLVPSR</sequence>
<feature type="compositionally biased region" description="Pro residues" evidence="1">
    <location>
        <begin position="251"/>
        <end position="266"/>
    </location>
</feature>
<dbReference type="Proteomes" id="UP000292564">
    <property type="component" value="Unassembled WGS sequence"/>
</dbReference>
<keyword evidence="2" id="KW-0732">Signal</keyword>
<reference evidence="3 4" key="1">
    <citation type="submission" date="2019-02" db="EMBL/GenBank/DDBJ databases">
        <title>Sequencing the genomes of 1000 actinobacteria strains.</title>
        <authorList>
            <person name="Klenk H.-P."/>
        </authorList>
    </citation>
    <scope>NUCLEOTIDE SEQUENCE [LARGE SCALE GENOMIC DNA]</scope>
    <source>
        <strain evidence="3 4">DSM 45162</strain>
    </source>
</reference>
<dbReference type="RefSeq" id="WP_130509605.1">
    <property type="nucleotide sequence ID" value="NZ_SHKY01000001.1"/>
</dbReference>
<protein>
    <submittedName>
        <fullName evidence="3">Uncharacterized protein YqiB (DUF1249 family)</fullName>
    </submittedName>
</protein>
<feature type="region of interest" description="Disordered" evidence="1">
    <location>
        <begin position="30"/>
        <end position="49"/>
    </location>
</feature>
<dbReference type="AlphaFoldDB" id="A0A4Q7ZK71"/>
<dbReference type="EMBL" id="SHKY01000001">
    <property type="protein sequence ID" value="RZU50723.1"/>
    <property type="molecule type" value="Genomic_DNA"/>
</dbReference>
<organism evidence="3 4">
    <name type="scientific">Krasilnikovia cinnamomea</name>
    <dbReference type="NCBI Taxonomy" id="349313"/>
    <lineage>
        <taxon>Bacteria</taxon>
        <taxon>Bacillati</taxon>
        <taxon>Actinomycetota</taxon>
        <taxon>Actinomycetes</taxon>
        <taxon>Micromonosporales</taxon>
        <taxon>Micromonosporaceae</taxon>
        <taxon>Krasilnikovia</taxon>
    </lineage>
</organism>
<proteinExistence type="predicted"/>
<evidence type="ECO:0000256" key="2">
    <source>
        <dbReference type="SAM" id="SignalP"/>
    </source>
</evidence>
<feature type="region of interest" description="Disordered" evidence="1">
    <location>
        <begin position="230"/>
        <end position="266"/>
    </location>
</feature>
<evidence type="ECO:0000313" key="3">
    <source>
        <dbReference type="EMBL" id="RZU50723.1"/>
    </source>
</evidence>
<name>A0A4Q7ZK71_9ACTN</name>
<gene>
    <name evidence="3" type="ORF">EV385_2503</name>
</gene>
<dbReference type="OrthoDB" id="5184325at2"/>
<accession>A0A4Q7ZK71</accession>
<evidence type="ECO:0000313" key="4">
    <source>
        <dbReference type="Proteomes" id="UP000292564"/>
    </source>
</evidence>
<evidence type="ECO:0000256" key="1">
    <source>
        <dbReference type="SAM" id="MobiDB-lite"/>
    </source>
</evidence>
<comment type="caution">
    <text evidence="3">The sequence shown here is derived from an EMBL/GenBank/DDBJ whole genome shotgun (WGS) entry which is preliminary data.</text>
</comment>
<feature type="signal peptide" evidence="2">
    <location>
        <begin position="1"/>
        <end position="25"/>
    </location>
</feature>
<keyword evidence="4" id="KW-1185">Reference proteome</keyword>